<dbReference type="InterPro" id="IPR006328">
    <property type="entry name" value="2-HAD"/>
</dbReference>
<evidence type="ECO:0000256" key="1">
    <source>
        <dbReference type="ARBA" id="ARBA00022801"/>
    </source>
</evidence>
<dbReference type="SUPFAM" id="SSF56784">
    <property type="entry name" value="HAD-like"/>
    <property type="match status" value="1"/>
</dbReference>
<dbReference type="NCBIfam" id="TIGR01428">
    <property type="entry name" value="HAD_type_II"/>
    <property type="match status" value="1"/>
</dbReference>
<dbReference type="NCBIfam" id="TIGR01493">
    <property type="entry name" value="HAD-SF-IA-v2"/>
    <property type="match status" value="1"/>
</dbReference>
<dbReference type="AlphaFoldDB" id="A0A2T8FBS9"/>
<dbReference type="EMBL" id="QDGZ01000003">
    <property type="protein sequence ID" value="PVG83156.1"/>
    <property type="molecule type" value="Genomic_DNA"/>
</dbReference>
<dbReference type="InterPro" id="IPR036412">
    <property type="entry name" value="HAD-like_sf"/>
</dbReference>
<dbReference type="InterPro" id="IPR051540">
    <property type="entry name" value="S-2-haloacid_dehalogenase"/>
</dbReference>
<name>A0A2T8FBS9_9ACTN</name>
<gene>
    <name evidence="2" type="ORF">DDE18_07505</name>
</gene>
<organism evidence="2 3">
    <name type="scientific">Nocardioides gansuensis</name>
    <dbReference type="NCBI Taxonomy" id="2138300"/>
    <lineage>
        <taxon>Bacteria</taxon>
        <taxon>Bacillati</taxon>
        <taxon>Actinomycetota</taxon>
        <taxon>Actinomycetes</taxon>
        <taxon>Propionibacteriales</taxon>
        <taxon>Nocardioidaceae</taxon>
        <taxon>Nocardioides</taxon>
    </lineage>
</organism>
<keyword evidence="1" id="KW-0378">Hydrolase</keyword>
<dbReference type="RefSeq" id="WP_116571636.1">
    <property type="nucleotide sequence ID" value="NZ_QDGZ01000003.1"/>
</dbReference>
<dbReference type="GO" id="GO:0019120">
    <property type="term" value="F:hydrolase activity, acting on acid halide bonds, in C-halide compounds"/>
    <property type="evidence" value="ECO:0007669"/>
    <property type="project" value="InterPro"/>
</dbReference>
<dbReference type="Proteomes" id="UP000246018">
    <property type="component" value="Unassembled WGS sequence"/>
</dbReference>
<dbReference type="InterPro" id="IPR023214">
    <property type="entry name" value="HAD_sf"/>
</dbReference>
<keyword evidence="3" id="KW-1185">Reference proteome</keyword>
<dbReference type="OrthoDB" id="3774052at2"/>
<dbReference type="PANTHER" id="PTHR43316:SF9">
    <property type="entry name" value="ACID DEHALOGENASE, PUTATIVE (AFU_ORTHOLOGUE AFUA_6G14460)-RELATED"/>
    <property type="match status" value="1"/>
</dbReference>
<evidence type="ECO:0000313" key="3">
    <source>
        <dbReference type="Proteomes" id="UP000246018"/>
    </source>
</evidence>
<dbReference type="Gene3D" id="3.40.50.1000">
    <property type="entry name" value="HAD superfamily/HAD-like"/>
    <property type="match status" value="1"/>
</dbReference>
<evidence type="ECO:0000313" key="2">
    <source>
        <dbReference type="EMBL" id="PVG83156.1"/>
    </source>
</evidence>
<proteinExistence type="predicted"/>
<dbReference type="InterPro" id="IPR006439">
    <property type="entry name" value="HAD-SF_hydro_IA"/>
</dbReference>
<dbReference type="PANTHER" id="PTHR43316">
    <property type="entry name" value="HYDROLASE, HALOACID DELAHOGENASE-RELATED"/>
    <property type="match status" value="1"/>
</dbReference>
<sequence length="224" mass="25888">MSDPTFRPKYVSFDCYGTLISWPMNPITKELVGDQIPADQWDQFVAEFRGYRYDQVKGKYYPYVQVLQDAFDRVCRKWEIQSDPTAGKRFADGVRSWGPHPDVVEPLKKMGEHYKLVILSNADDSFLEESVPRLEAKFHAVFTAEQAGYYKPRYAAFEYMLDQLDAKPEDFVHVSSHTRYDPLPMHDMGFRNLVLLDRGCDPIPPGYNLTVVKSLDELNTMLGI</sequence>
<protein>
    <submittedName>
        <fullName evidence="2">Haloacid dehalogenase type II</fullName>
    </submittedName>
</protein>
<reference evidence="2 3" key="1">
    <citation type="submission" date="2018-04" db="EMBL/GenBank/DDBJ databases">
        <title>Genome of Nocardioides gansuensis WSJ-1.</title>
        <authorList>
            <person name="Wu S."/>
            <person name="Wang G."/>
        </authorList>
    </citation>
    <scope>NUCLEOTIDE SEQUENCE [LARGE SCALE GENOMIC DNA]</scope>
    <source>
        <strain evidence="2 3">WSJ-1</strain>
    </source>
</reference>
<comment type="caution">
    <text evidence="2">The sequence shown here is derived from an EMBL/GenBank/DDBJ whole genome shotgun (WGS) entry which is preliminary data.</text>
</comment>
<accession>A0A2T8FBS9</accession>
<dbReference type="Gene3D" id="1.10.150.750">
    <property type="match status" value="1"/>
</dbReference>
<dbReference type="Pfam" id="PF00702">
    <property type="entry name" value="Hydrolase"/>
    <property type="match status" value="1"/>
</dbReference>